<evidence type="ECO:0000256" key="3">
    <source>
        <dbReference type="ARBA" id="ARBA00022676"/>
    </source>
</evidence>
<dbReference type="PANTHER" id="PTHR43646:SF2">
    <property type="entry name" value="GLYCOSYLTRANSFERASE 2-LIKE DOMAIN-CONTAINING PROTEIN"/>
    <property type="match status" value="1"/>
</dbReference>
<dbReference type="Proteomes" id="UP000298460">
    <property type="component" value="Unassembled WGS sequence"/>
</dbReference>
<dbReference type="Gene3D" id="3.90.550.10">
    <property type="entry name" value="Spore Coat Polysaccharide Biosynthesis Protein SpsA, Chain A"/>
    <property type="match status" value="1"/>
</dbReference>
<dbReference type="InterPro" id="IPR001173">
    <property type="entry name" value="Glyco_trans_2-like"/>
</dbReference>
<gene>
    <name evidence="13" type="ORF">E4K67_16080</name>
</gene>
<accession>A0A4Z0R306</accession>
<dbReference type="RefSeq" id="WP_135548627.1">
    <property type="nucleotide sequence ID" value="NZ_SPQQ01000005.1"/>
</dbReference>
<dbReference type="AlphaFoldDB" id="A0A4Z0R306"/>
<keyword evidence="11" id="KW-0812">Transmembrane</keyword>
<dbReference type="GO" id="GO:0005886">
    <property type="term" value="C:plasma membrane"/>
    <property type="evidence" value="ECO:0007669"/>
    <property type="project" value="UniProtKB-SubCell"/>
</dbReference>
<evidence type="ECO:0000256" key="10">
    <source>
        <dbReference type="ARBA" id="ARBA00040345"/>
    </source>
</evidence>
<comment type="caution">
    <text evidence="13">The sequence shown here is derived from an EMBL/GenBank/DDBJ whole genome shotgun (WGS) entry which is preliminary data.</text>
</comment>
<evidence type="ECO:0000256" key="7">
    <source>
        <dbReference type="ARBA" id="ARBA00037281"/>
    </source>
</evidence>
<protein>
    <recommendedName>
        <fullName evidence="10">4,4'-diaponeurosporenoate glycosyltransferase</fullName>
    </recommendedName>
</protein>
<dbReference type="GO" id="GO:0016757">
    <property type="term" value="F:glycosyltransferase activity"/>
    <property type="evidence" value="ECO:0007669"/>
    <property type="project" value="UniProtKB-KW"/>
</dbReference>
<proteinExistence type="inferred from homology"/>
<dbReference type="CDD" id="cd00761">
    <property type="entry name" value="Glyco_tranf_GTA_type"/>
    <property type="match status" value="1"/>
</dbReference>
<reference evidence="13 14" key="1">
    <citation type="submission" date="2019-03" db="EMBL/GenBank/DDBJ databases">
        <title>Draft Genome Sequence of Desulfosporosinus fructosivorans Strain 63.6F, Isolated from Marine Sediment in the Baltic Sea.</title>
        <authorList>
            <person name="Hausmann B."/>
            <person name="Vandieken V."/>
            <person name="Pjevac P."/>
            <person name="Schreck K."/>
            <person name="Herbold C.W."/>
            <person name="Loy A."/>
        </authorList>
    </citation>
    <scope>NUCLEOTIDE SEQUENCE [LARGE SCALE GENOMIC DNA]</scope>
    <source>
        <strain evidence="13 14">63.6F</strain>
    </source>
</reference>
<feature type="transmembrane region" description="Helical" evidence="11">
    <location>
        <begin position="275"/>
        <end position="297"/>
    </location>
</feature>
<feature type="transmembrane region" description="Helical" evidence="11">
    <location>
        <begin position="303"/>
        <end position="323"/>
    </location>
</feature>
<evidence type="ECO:0000256" key="6">
    <source>
        <dbReference type="ARBA" id="ARBA00023136"/>
    </source>
</evidence>
<dbReference type="Pfam" id="PF00535">
    <property type="entry name" value="Glycos_transf_2"/>
    <property type="match status" value="1"/>
</dbReference>
<dbReference type="InterPro" id="IPR029044">
    <property type="entry name" value="Nucleotide-diphossugar_trans"/>
</dbReference>
<dbReference type="PANTHER" id="PTHR43646">
    <property type="entry name" value="GLYCOSYLTRANSFERASE"/>
    <property type="match status" value="1"/>
</dbReference>
<keyword evidence="5" id="KW-0125">Carotenoid biosynthesis</keyword>
<name>A0A4Z0R306_9FIRM</name>
<dbReference type="SUPFAM" id="SSF53448">
    <property type="entry name" value="Nucleotide-diphospho-sugar transferases"/>
    <property type="match status" value="1"/>
</dbReference>
<keyword evidence="14" id="KW-1185">Reference proteome</keyword>
<feature type="transmembrane region" description="Helical" evidence="11">
    <location>
        <begin position="335"/>
        <end position="353"/>
    </location>
</feature>
<keyword evidence="11" id="KW-1133">Transmembrane helix</keyword>
<sequence length="382" mass="42948">MNVLFSVLSLISAFIGVGTVLLWFRYIKKRPVFLETDSSNNGVIYPALSVIIPACNEEESIEQAVRQLISQDYPNLEVIVVNDRSTDNTGAVLEKLKVQYPQLKVITIYDLPPNWLGKNHAVYQGVKEATGEWLLFTDADVMFSLGSLKKTLRYALEHTLDHLTIAPDLYYGGVFYRAFLTYLSFAITATVMFTNKVGVGAFNLVKKSVYQEIGGYEAIAMRVADDMSFGELVVNKGYKQDFGLSGKGFIIVKWYDNLFALLKGIKKNQFAHFKYSVVTTLLICLYALLVGVYPFVGIFLGPIWARALCGVSVISLFAVYNYLAKYLNISRSYVVIHPISVLLYIGAILNSMVKTISQGGIEWRGTNYPIKVLKKHIRWTKE</sequence>
<dbReference type="EMBL" id="SPQQ01000005">
    <property type="protein sequence ID" value="TGE37451.1"/>
    <property type="molecule type" value="Genomic_DNA"/>
</dbReference>
<comment type="function">
    <text evidence="7">Catalyzes the glycosylation of 4,4'-diaponeurosporenoate, i.e. the esterification of glucose at the C1'' position with the carboxyl group of 4,4'-diaponeurosporenic acid, to form glycosyl-4,4'-diaponeurosporenoate. This is a step in the biosynthesis of staphyloxanthin, an orange pigment present in most staphylococci strains.</text>
</comment>
<organism evidence="13 14">
    <name type="scientific">Desulfosporosinus fructosivorans</name>
    <dbReference type="NCBI Taxonomy" id="2018669"/>
    <lineage>
        <taxon>Bacteria</taxon>
        <taxon>Bacillati</taxon>
        <taxon>Bacillota</taxon>
        <taxon>Clostridia</taxon>
        <taxon>Eubacteriales</taxon>
        <taxon>Desulfitobacteriaceae</taxon>
        <taxon>Desulfosporosinus</taxon>
    </lineage>
</organism>
<evidence type="ECO:0000256" key="1">
    <source>
        <dbReference type="ARBA" id="ARBA00004236"/>
    </source>
</evidence>
<comment type="pathway">
    <text evidence="8">Carotenoid biosynthesis; staphyloxanthin biosynthesis; staphyloxanthin from farnesyl diphosphate: step 4/5.</text>
</comment>
<evidence type="ECO:0000256" key="4">
    <source>
        <dbReference type="ARBA" id="ARBA00022679"/>
    </source>
</evidence>
<evidence type="ECO:0000256" key="5">
    <source>
        <dbReference type="ARBA" id="ARBA00022746"/>
    </source>
</evidence>
<evidence type="ECO:0000256" key="2">
    <source>
        <dbReference type="ARBA" id="ARBA00022475"/>
    </source>
</evidence>
<evidence type="ECO:0000313" key="14">
    <source>
        <dbReference type="Proteomes" id="UP000298460"/>
    </source>
</evidence>
<dbReference type="GO" id="GO:0016117">
    <property type="term" value="P:carotenoid biosynthetic process"/>
    <property type="evidence" value="ECO:0007669"/>
    <property type="project" value="UniProtKB-KW"/>
</dbReference>
<keyword evidence="2" id="KW-1003">Cell membrane</keyword>
<evidence type="ECO:0000313" key="13">
    <source>
        <dbReference type="EMBL" id="TGE37451.1"/>
    </source>
</evidence>
<feature type="transmembrane region" description="Helical" evidence="11">
    <location>
        <begin position="6"/>
        <end position="24"/>
    </location>
</feature>
<keyword evidence="4 13" id="KW-0808">Transferase</keyword>
<evidence type="ECO:0000256" key="9">
    <source>
        <dbReference type="ARBA" id="ARBA00038120"/>
    </source>
</evidence>
<keyword evidence="6 11" id="KW-0472">Membrane</keyword>
<dbReference type="OrthoDB" id="9768769at2"/>
<comment type="similarity">
    <text evidence="9">Belongs to the glycosyltransferase 2 family. CrtQ subfamily.</text>
</comment>
<feature type="domain" description="Glycosyltransferase 2-like" evidence="12">
    <location>
        <begin position="49"/>
        <end position="213"/>
    </location>
</feature>
<keyword evidence="3" id="KW-0328">Glycosyltransferase</keyword>
<evidence type="ECO:0000259" key="12">
    <source>
        <dbReference type="Pfam" id="PF00535"/>
    </source>
</evidence>
<evidence type="ECO:0000256" key="8">
    <source>
        <dbReference type="ARBA" id="ARBA00037904"/>
    </source>
</evidence>
<comment type="subcellular location">
    <subcellularLocation>
        <location evidence="1">Cell membrane</location>
    </subcellularLocation>
</comment>
<evidence type="ECO:0000256" key="11">
    <source>
        <dbReference type="SAM" id="Phobius"/>
    </source>
</evidence>